<evidence type="ECO:0000256" key="3">
    <source>
        <dbReference type="SAM" id="MobiDB-lite"/>
    </source>
</evidence>
<keyword evidence="6" id="KW-1185">Reference proteome</keyword>
<gene>
    <name evidence="5" type="ORF">PPRIM_AZ9-3.1.T0780102</name>
</gene>
<dbReference type="Pfam" id="PF01237">
    <property type="entry name" value="Oxysterol_BP"/>
    <property type="match status" value="1"/>
</dbReference>
<dbReference type="PROSITE" id="PS50848">
    <property type="entry name" value="START"/>
    <property type="match status" value="1"/>
</dbReference>
<protein>
    <recommendedName>
        <fullName evidence="4">START domain-containing protein</fullName>
    </recommendedName>
</protein>
<dbReference type="InterPro" id="IPR018494">
    <property type="entry name" value="Oxysterol-bd_CS"/>
</dbReference>
<dbReference type="EMBL" id="CAJJDM010000081">
    <property type="protein sequence ID" value="CAD8087245.1"/>
    <property type="molecule type" value="Genomic_DNA"/>
</dbReference>
<evidence type="ECO:0000313" key="5">
    <source>
        <dbReference type="EMBL" id="CAD8087245.1"/>
    </source>
</evidence>
<dbReference type="InterPro" id="IPR002913">
    <property type="entry name" value="START_lipid-bd_dom"/>
</dbReference>
<organism evidence="5 6">
    <name type="scientific">Paramecium primaurelia</name>
    <dbReference type="NCBI Taxonomy" id="5886"/>
    <lineage>
        <taxon>Eukaryota</taxon>
        <taxon>Sar</taxon>
        <taxon>Alveolata</taxon>
        <taxon>Ciliophora</taxon>
        <taxon>Intramacronucleata</taxon>
        <taxon>Oligohymenophorea</taxon>
        <taxon>Peniculida</taxon>
        <taxon>Parameciidae</taxon>
        <taxon>Paramecium</taxon>
    </lineage>
</organism>
<dbReference type="InterPro" id="IPR000648">
    <property type="entry name" value="Oxysterol-bd"/>
</dbReference>
<name>A0A8S1NDQ9_PARPR</name>
<dbReference type="OMA" id="SQDCAIT"/>
<dbReference type="GO" id="GO:0005829">
    <property type="term" value="C:cytosol"/>
    <property type="evidence" value="ECO:0007669"/>
    <property type="project" value="TreeGrafter"/>
</dbReference>
<feature type="coiled-coil region" evidence="2">
    <location>
        <begin position="375"/>
        <end position="410"/>
    </location>
</feature>
<feature type="region of interest" description="Disordered" evidence="3">
    <location>
        <begin position="250"/>
        <end position="287"/>
    </location>
</feature>
<dbReference type="PROSITE" id="PS01013">
    <property type="entry name" value="OSBP"/>
    <property type="match status" value="1"/>
</dbReference>
<dbReference type="GO" id="GO:0032934">
    <property type="term" value="F:sterol binding"/>
    <property type="evidence" value="ECO:0007669"/>
    <property type="project" value="TreeGrafter"/>
</dbReference>
<dbReference type="AlphaFoldDB" id="A0A8S1NDQ9"/>
<dbReference type="PANTHER" id="PTHR10972:SF148">
    <property type="entry name" value="OXYSTEROL-BINDING PROTEIN 9"/>
    <property type="match status" value="1"/>
</dbReference>
<sequence>MDFDFNEAQNSFQFLQVQNKLPIKMSHKLELLLECINNQEIDTSVFHSLELEECQALMKLNKQAQKEMFIQIIKGYAYANMIPSAIGEIKGIIDVRTKVLKSWKQKEFKIDSKQRTFEILRKKNSKKKPRIIYLQYYTVQPQEYKDKRYRFVIIANSESHGYYKTLVCGSDDKALYDKVIQALKTISQFKDHVMRGSILLESNDSNQPRVINNQQSLITTRQDMKLVTQSEIIPQKQNMNIKITKQTFESDLRPNQQQQQQYQQQNLSQNMKQQSNPNEQFLQNDSPAKQQQQLLNIQYQQVSQPVISNLQQQQQQQQYQQQQQQQKQQSIYQQQYYQQSQQQQQYQQIQQQQFQKNQDEQYILQQDSLLNQQKIDQQRQQQEQLNYQLIQQEQQQRIQQQSLIQQANETCQNKNELKYPQVFQMLFEEGKFNSDYFSISNKQFTQVYCKDGVQILKDQGNSLCFRSTLTIQNAEIDKVFQCLAEIDFVKKWNAVINPNETKLLNIMQSENCGIIYERHKPYGLLYLPRDFVYLRYVTYRGDDILIVDKSIENEDAPPYMKVIRGEINYQLTEIVNKQNNIIVRIETEITNGGLSSVSQDCAITQWYLSELSHFQQFLKTYTAVEEIIQSPLLQVLKSTRVNKQKEIIIIDQGISSIQQSQQLYQPQQVQYIDINQQQQTIPQQQQILIKEGYQPSPVTTPSENQFKFEQINQTHQITLDSLPIIATVPETAPLIIENHKEINEIQQYNKDIEDADLSNYTPSDFIQQTLPELSDKEMAQVKQMIKNIEQGSYDYTVNCITHRYVQEPQRAKDEYITQINGGHYFLRQDWKRDMKHGGMIFYNQKKIEAQKRVIKFMLKSIGSNLLSGKSILNISLPVEVFESRSNLERFCYSFTFAPQILEKAAKIDNIIEQMKYTIAFGCSSIIMYMSLEKPFNPILGETYQGFINGCPVYAEQVSHHPPISAFQLKGRGYDIDGHIESAASMHANSVTGKNIGFIRVTYHNTRSKQIFIQCPGVLTGTAFGTRVFNINGRSYTIDLENNLIADMAFNPGSKNVFNKKDLLQDQFIGYMYKVKPGVLNKYKKEGYAKYTGIDFDKDVEQRYFSINGIWNQMVEFDGVKLFDTLEMNPHVMVNHPCPLPSDSNFRLDILYWKLRDFDNSQRTKEIYEIKQRNDRKWREKLRGKKH</sequence>
<accession>A0A8S1NDQ9</accession>
<comment type="similarity">
    <text evidence="1">Belongs to the OSBP family.</text>
</comment>
<dbReference type="GO" id="GO:0016020">
    <property type="term" value="C:membrane"/>
    <property type="evidence" value="ECO:0007669"/>
    <property type="project" value="TreeGrafter"/>
</dbReference>
<feature type="domain" description="START" evidence="4">
    <location>
        <begin position="465"/>
        <end position="566"/>
    </location>
</feature>
<evidence type="ECO:0000313" key="6">
    <source>
        <dbReference type="Proteomes" id="UP000688137"/>
    </source>
</evidence>
<comment type="caution">
    <text evidence="5">The sequence shown here is derived from an EMBL/GenBank/DDBJ whole genome shotgun (WGS) entry which is preliminary data.</text>
</comment>
<dbReference type="FunFam" id="2.40.160.120:FF:000015">
    <property type="entry name" value="Oxysterol binding protein, putative"/>
    <property type="match status" value="1"/>
</dbReference>
<evidence type="ECO:0000259" key="4">
    <source>
        <dbReference type="PROSITE" id="PS50848"/>
    </source>
</evidence>
<feature type="compositionally biased region" description="Low complexity" evidence="3">
    <location>
        <begin position="255"/>
        <end position="276"/>
    </location>
</feature>
<dbReference type="FunFam" id="3.30.530.20:FF:000100">
    <property type="entry name" value="Uncharacterized protein"/>
    <property type="match status" value="1"/>
</dbReference>
<evidence type="ECO:0000256" key="2">
    <source>
        <dbReference type="SAM" id="Coils"/>
    </source>
</evidence>
<proteinExistence type="inferred from homology"/>
<feature type="compositionally biased region" description="Polar residues" evidence="3">
    <location>
        <begin position="277"/>
        <end position="287"/>
    </location>
</feature>
<keyword evidence="2" id="KW-0175">Coiled coil</keyword>
<evidence type="ECO:0000256" key="1">
    <source>
        <dbReference type="RuleBase" id="RU003844"/>
    </source>
</evidence>
<dbReference type="PANTHER" id="PTHR10972">
    <property type="entry name" value="OXYSTEROL-BINDING PROTEIN-RELATED"/>
    <property type="match status" value="1"/>
</dbReference>
<reference evidence="5" key="1">
    <citation type="submission" date="2021-01" db="EMBL/GenBank/DDBJ databases">
        <authorList>
            <consortium name="Genoscope - CEA"/>
            <person name="William W."/>
        </authorList>
    </citation>
    <scope>NUCLEOTIDE SEQUENCE</scope>
</reference>
<dbReference type="Proteomes" id="UP000688137">
    <property type="component" value="Unassembled WGS sequence"/>
</dbReference>